<accession>G8X9G6</accession>
<dbReference type="EMBL" id="CP003222">
    <property type="protein sequence ID" value="AEW85913.1"/>
    <property type="molecule type" value="Genomic_DNA"/>
</dbReference>
<evidence type="ECO:0000256" key="2">
    <source>
        <dbReference type="ARBA" id="ARBA00022679"/>
    </source>
</evidence>
<proteinExistence type="predicted"/>
<evidence type="ECO:0000313" key="5">
    <source>
        <dbReference type="EMBL" id="AEW85913.1"/>
    </source>
</evidence>
<reference evidence="5 6" key="1">
    <citation type="journal article" date="2012" name="J. Bacteriol.">
        <title>Genome Sequence of the Fish Pathogen Flavobacterium columnare ATCC 49512.</title>
        <authorList>
            <person name="Tekedar H.C."/>
            <person name="Karsi A."/>
            <person name="Gillaspy A.F."/>
            <person name="Dyer D.W."/>
            <person name="Benton N.R."/>
            <person name="Zaitshik J."/>
            <person name="Vamenta S."/>
            <person name="Banes M.M."/>
            <person name="Gulsoy N."/>
            <person name="Aboko-Cole M."/>
            <person name="Waldbieser G.C."/>
            <person name="Lawrence M.L."/>
        </authorList>
    </citation>
    <scope>NUCLEOTIDE SEQUENCE [LARGE SCALE GENOMIC DNA]</scope>
    <source>
        <strain evidence="6">ATCC 49512 / CIP 103533 / TG 44/87</strain>
    </source>
</reference>
<evidence type="ECO:0000256" key="1">
    <source>
        <dbReference type="ARBA" id="ARBA00022603"/>
    </source>
</evidence>
<comment type="catalytic activity">
    <reaction evidence="4">
        <text>a 2'-deoxycytidine in DNA + S-adenosyl-L-methionine = a 5-methyl-2'-deoxycytidine in DNA + S-adenosyl-L-homocysteine + H(+)</text>
        <dbReference type="Rhea" id="RHEA:13681"/>
        <dbReference type="Rhea" id="RHEA-COMP:11369"/>
        <dbReference type="Rhea" id="RHEA-COMP:11370"/>
        <dbReference type="ChEBI" id="CHEBI:15378"/>
        <dbReference type="ChEBI" id="CHEBI:57856"/>
        <dbReference type="ChEBI" id="CHEBI:59789"/>
        <dbReference type="ChEBI" id="CHEBI:85452"/>
        <dbReference type="ChEBI" id="CHEBI:85454"/>
        <dbReference type="EC" id="2.1.1.37"/>
    </reaction>
</comment>
<gene>
    <name evidence="5" type="ordered locus">FCOL_05440</name>
</gene>
<dbReference type="KEGG" id="fco:FCOL_05440"/>
<dbReference type="HOGENOM" id="CLU_1358756_0_0_10"/>
<dbReference type="GO" id="GO:0032259">
    <property type="term" value="P:methylation"/>
    <property type="evidence" value="ECO:0007669"/>
    <property type="project" value="UniProtKB-KW"/>
</dbReference>
<dbReference type="eggNOG" id="COG0270">
    <property type="taxonomic scope" value="Bacteria"/>
</dbReference>
<sequence>MKILNLYAGLGGNRKDWGNEHEVTAIELEPKIAEVYKANFPNDTVIVADAHEYLLEHADEFDFVWSSPPCQTHSRMMKATRHKKKRFTDMSLYQEIIFLQHFYKGKFVVENVKPFYEPLIQPTAKLGRHYFWANFEIDENFEMPNFKNFITAGTTEETEKLKEWLGIKYDGNIYYKNNHCPGQVLRNCVHPLMGKHVLNCA</sequence>
<dbReference type="STRING" id="1041826.FCOL_05440"/>
<keyword evidence="3" id="KW-0680">Restriction system</keyword>
<dbReference type="AlphaFoldDB" id="G8X9G6"/>
<organism evidence="5 6">
    <name type="scientific">Flavobacterium columnare (strain ATCC 49512 / CIP 103533 / TG 44/87)</name>
    <dbReference type="NCBI Taxonomy" id="1041826"/>
    <lineage>
        <taxon>Bacteria</taxon>
        <taxon>Pseudomonadati</taxon>
        <taxon>Bacteroidota</taxon>
        <taxon>Flavobacteriia</taxon>
        <taxon>Flavobacteriales</taxon>
        <taxon>Flavobacteriaceae</taxon>
        <taxon>Flavobacterium</taxon>
    </lineage>
</organism>
<evidence type="ECO:0000256" key="4">
    <source>
        <dbReference type="ARBA" id="ARBA00047422"/>
    </source>
</evidence>
<dbReference type="InterPro" id="IPR001525">
    <property type="entry name" value="C5_MeTfrase"/>
</dbReference>
<dbReference type="RefSeq" id="WP_014165192.1">
    <property type="nucleotide sequence ID" value="NC_016510.2"/>
</dbReference>
<keyword evidence="2" id="KW-0808">Transferase</keyword>
<dbReference type="Proteomes" id="UP000005638">
    <property type="component" value="Chromosome"/>
</dbReference>
<dbReference type="GO" id="GO:0009307">
    <property type="term" value="P:DNA restriction-modification system"/>
    <property type="evidence" value="ECO:0007669"/>
    <property type="project" value="UniProtKB-KW"/>
</dbReference>
<dbReference type="SUPFAM" id="SSF53335">
    <property type="entry name" value="S-adenosyl-L-methionine-dependent methyltransferases"/>
    <property type="match status" value="1"/>
</dbReference>
<keyword evidence="6" id="KW-1185">Reference proteome</keyword>
<dbReference type="Gene3D" id="3.40.50.150">
    <property type="entry name" value="Vaccinia Virus protein VP39"/>
    <property type="match status" value="1"/>
</dbReference>
<name>G8X9G6_FLACA</name>
<dbReference type="InterPro" id="IPR029063">
    <property type="entry name" value="SAM-dependent_MTases_sf"/>
</dbReference>
<keyword evidence="1" id="KW-0489">Methyltransferase</keyword>
<evidence type="ECO:0000256" key="3">
    <source>
        <dbReference type="ARBA" id="ARBA00022747"/>
    </source>
</evidence>
<dbReference type="GO" id="GO:0003886">
    <property type="term" value="F:DNA (cytosine-5-)-methyltransferase activity"/>
    <property type="evidence" value="ECO:0007669"/>
    <property type="project" value="UniProtKB-EC"/>
</dbReference>
<evidence type="ECO:0000313" key="6">
    <source>
        <dbReference type="Proteomes" id="UP000005638"/>
    </source>
</evidence>
<dbReference type="Pfam" id="PF00145">
    <property type="entry name" value="DNA_methylase"/>
    <property type="match status" value="1"/>
</dbReference>
<protein>
    <submittedName>
        <fullName evidence="5">Uncharacterized protein</fullName>
    </submittedName>
</protein>